<reference evidence="1 2" key="1">
    <citation type="submission" date="2015-04" db="EMBL/GenBank/DDBJ databases">
        <authorList>
            <person name="Syromyatnikov M.Y."/>
            <person name="Popov V.N."/>
        </authorList>
    </citation>
    <scope>NUCLEOTIDE SEQUENCE [LARGE SCALE GENOMIC DNA]</scope>
</reference>
<organism evidence="1 2">
    <name type="scientific">Clunio marinus</name>
    <dbReference type="NCBI Taxonomy" id="568069"/>
    <lineage>
        <taxon>Eukaryota</taxon>
        <taxon>Metazoa</taxon>
        <taxon>Ecdysozoa</taxon>
        <taxon>Arthropoda</taxon>
        <taxon>Hexapoda</taxon>
        <taxon>Insecta</taxon>
        <taxon>Pterygota</taxon>
        <taxon>Neoptera</taxon>
        <taxon>Endopterygota</taxon>
        <taxon>Diptera</taxon>
        <taxon>Nematocera</taxon>
        <taxon>Chironomoidea</taxon>
        <taxon>Chironomidae</taxon>
        <taxon>Clunio</taxon>
    </lineage>
</organism>
<proteinExistence type="predicted"/>
<evidence type="ECO:0000313" key="1">
    <source>
        <dbReference type="EMBL" id="CRK87495.1"/>
    </source>
</evidence>
<sequence length="96" mass="11254">MNSRDNYEFYSLKLNYAISKYLDFVVVYRNACLGLSPSVDVVVQCSFFTFPFQITRFLLYSVFVYATHSRMLLFAKLTLCVLAAQETNNCKIFKRF</sequence>
<evidence type="ECO:0000313" key="2">
    <source>
        <dbReference type="Proteomes" id="UP000183832"/>
    </source>
</evidence>
<keyword evidence="2" id="KW-1185">Reference proteome</keyword>
<dbReference type="AlphaFoldDB" id="A0A1J1HHJ2"/>
<protein>
    <submittedName>
        <fullName evidence="1">CLUMA_CG001296, isoform A</fullName>
    </submittedName>
</protein>
<dbReference type="Proteomes" id="UP000183832">
    <property type="component" value="Unassembled WGS sequence"/>
</dbReference>
<name>A0A1J1HHJ2_9DIPT</name>
<gene>
    <name evidence="1" type="ORF">CLUMA_CG001296</name>
</gene>
<accession>A0A1J1HHJ2</accession>
<dbReference type="EMBL" id="CVRI01000004">
    <property type="protein sequence ID" value="CRK87495.1"/>
    <property type="molecule type" value="Genomic_DNA"/>
</dbReference>